<dbReference type="AlphaFoldDB" id="A0A2I1KQM2"/>
<proteinExistence type="predicted"/>
<protein>
    <submittedName>
        <fullName evidence="2">Uncharacterized protein</fullName>
    </submittedName>
</protein>
<keyword evidence="1" id="KW-1133">Transmembrane helix</keyword>
<dbReference type="RefSeq" id="WP_101638383.1">
    <property type="nucleotide sequence ID" value="NZ_JAHAIH010000005.1"/>
</dbReference>
<evidence type="ECO:0000313" key="3">
    <source>
        <dbReference type="Proteomes" id="UP000234778"/>
    </source>
</evidence>
<accession>A0A2I1KQM2</accession>
<dbReference type="SUPFAM" id="SSF110296">
    <property type="entry name" value="Oligoxyloglucan reducing end-specific cellobiohydrolase"/>
    <property type="match status" value="1"/>
</dbReference>
<organism evidence="2 3">
    <name type="scientific">Actinomyces urogenitalis</name>
    <dbReference type="NCBI Taxonomy" id="103621"/>
    <lineage>
        <taxon>Bacteria</taxon>
        <taxon>Bacillati</taxon>
        <taxon>Actinomycetota</taxon>
        <taxon>Actinomycetes</taxon>
        <taxon>Actinomycetales</taxon>
        <taxon>Actinomycetaceae</taxon>
        <taxon>Actinomyces</taxon>
    </lineage>
</organism>
<evidence type="ECO:0000256" key="1">
    <source>
        <dbReference type="SAM" id="Phobius"/>
    </source>
</evidence>
<gene>
    <name evidence="2" type="ORF">CYJ26_10250</name>
</gene>
<comment type="caution">
    <text evidence="2">The sequence shown here is derived from an EMBL/GenBank/DDBJ whole genome shotgun (WGS) entry which is preliminary data.</text>
</comment>
<name>A0A2I1KQM2_9ACTO</name>
<dbReference type="EMBL" id="PKHA01000016">
    <property type="protein sequence ID" value="PKY97932.1"/>
    <property type="molecule type" value="Genomic_DNA"/>
</dbReference>
<feature type="transmembrane region" description="Helical" evidence="1">
    <location>
        <begin position="18"/>
        <end position="41"/>
    </location>
</feature>
<evidence type="ECO:0000313" key="2">
    <source>
        <dbReference type="EMBL" id="PKY97932.1"/>
    </source>
</evidence>
<sequence>MVASPEPQRAPRRRVRPLLLVCLILLALVFIAAAVLSAFWLRYEEPGIPGQVIPALSATQDDSGKAGSGVGSSGAEAGAVAETAQGELALDEASVVPAVRRWFGQWVEQHRSLTVSPSFQLSGGSATQIQWLGLADERSQETIGNRAWVQVDVGLHPRLPAIEHFTSSAFTGQSTVLYRQGSRIVGQLVLELSPTAGGYRVISVITPVQYQISTDPSLREEPPVEILPDTSVPATYRIREGELDVTYDSGATWITVPGGYEGVTAAASSLPRTSLDRGGYVVSSEFTGFLFYGPDSGQGQGQGQEVSLLYSLDAGTSWQRSVIGQGDPQTSFVSYAEGTVGVGFAVDRALGSSYYGAWRAQVDAQEPDAGLTWQKVPVPSAVTNDMTLATWVSPSLGIFGNDRGSLAITQDAGASFTQAAIPQASELVSVLGFDPFDTPVAAQAVDGVIEVVIGQGEDADYAEDGEIQEAVFAYDPATSGFRFLRQQAAPQQVEVG</sequence>
<dbReference type="GeneID" id="81709315"/>
<dbReference type="Proteomes" id="UP000234778">
    <property type="component" value="Unassembled WGS sequence"/>
</dbReference>
<keyword evidence="1" id="KW-0812">Transmembrane</keyword>
<reference evidence="2 3" key="1">
    <citation type="submission" date="2017-12" db="EMBL/GenBank/DDBJ databases">
        <title>Phylogenetic diversity of female urinary microbiome.</title>
        <authorList>
            <person name="Thomas-White K."/>
            <person name="Wolfe A.J."/>
        </authorList>
    </citation>
    <scope>NUCLEOTIDE SEQUENCE [LARGE SCALE GENOMIC DNA]</scope>
    <source>
        <strain evidence="2 3">UMB0319</strain>
    </source>
</reference>
<keyword evidence="1" id="KW-0472">Membrane</keyword>